<name>A0ABW0T2C0_9GAMM</name>
<organism evidence="1 2">
    <name type="scientific">Rhodanobacter terrae</name>
    <dbReference type="NCBI Taxonomy" id="418647"/>
    <lineage>
        <taxon>Bacteria</taxon>
        <taxon>Pseudomonadati</taxon>
        <taxon>Pseudomonadota</taxon>
        <taxon>Gammaproteobacteria</taxon>
        <taxon>Lysobacterales</taxon>
        <taxon>Rhodanobacteraceae</taxon>
        <taxon>Rhodanobacter</taxon>
    </lineage>
</organism>
<dbReference type="EMBL" id="JBHSNG010000097">
    <property type="protein sequence ID" value="MFC5583474.1"/>
    <property type="molecule type" value="Genomic_DNA"/>
</dbReference>
<sequence length="85" mass="9471">MTSITIMALEAERGGSLFLLVQGGRLRRRLTPALGGIGKNGWWFLLRRVQRLFVSRLRTPLITIDGIGKFTASTHVSLPPRNHCS</sequence>
<reference evidence="2" key="1">
    <citation type="journal article" date="2019" name="Int. J. Syst. Evol. Microbiol.">
        <title>The Global Catalogue of Microorganisms (GCM) 10K type strain sequencing project: providing services to taxonomists for standard genome sequencing and annotation.</title>
        <authorList>
            <consortium name="The Broad Institute Genomics Platform"/>
            <consortium name="The Broad Institute Genome Sequencing Center for Infectious Disease"/>
            <person name="Wu L."/>
            <person name="Ma J."/>
        </authorList>
    </citation>
    <scope>NUCLEOTIDE SEQUENCE [LARGE SCALE GENOMIC DNA]</scope>
    <source>
        <strain evidence="2">CGMCC 1.13587</strain>
    </source>
</reference>
<evidence type="ECO:0000313" key="2">
    <source>
        <dbReference type="Proteomes" id="UP001596111"/>
    </source>
</evidence>
<accession>A0ABW0T2C0</accession>
<dbReference type="Proteomes" id="UP001596111">
    <property type="component" value="Unassembled WGS sequence"/>
</dbReference>
<keyword evidence="2" id="KW-1185">Reference proteome</keyword>
<evidence type="ECO:0000313" key="1">
    <source>
        <dbReference type="EMBL" id="MFC5583474.1"/>
    </source>
</evidence>
<proteinExistence type="predicted"/>
<comment type="caution">
    <text evidence="1">The sequence shown here is derived from an EMBL/GenBank/DDBJ whole genome shotgun (WGS) entry which is preliminary data.</text>
</comment>
<protein>
    <submittedName>
        <fullName evidence="1">Uncharacterized protein</fullName>
    </submittedName>
</protein>
<gene>
    <name evidence="1" type="ORF">ACFPPB_20395</name>
</gene>